<dbReference type="GeneID" id="25726620"/>
<sequence>MSPHLASSIGLLLALLLCAGPSSPALCAAARGLLQDDQAQAQAQAQDQSQQVTVIAPGAAPGAAPAPDEVGYITSAGKSILGNDISCDQKQSDGSDAPFCRVCGGRRSVRARCDANSRCVAFDMETPDCGYLKAARGPLEPHEGFTSYAQQ</sequence>
<dbReference type="RefSeq" id="XP_013906472.1">
    <property type="nucleotide sequence ID" value="XM_014051018.1"/>
</dbReference>
<dbReference type="AlphaFoldDB" id="A0A0D2KB50"/>
<dbReference type="Proteomes" id="UP000054498">
    <property type="component" value="Unassembled WGS sequence"/>
</dbReference>
<evidence type="ECO:0000313" key="2">
    <source>
        <dbReference type="EMBL" id="KIZ07453.1"/>
    </source>
</evidence>
<proteinExistence type="predicted"/>
<evidence type="ECO:0008006" key="4">
    <source>
        <dbReference type="Google" id="ProtNLM"/>
    </source>
</evidence>
<feature type="signal peptide" evidence="1">
    <location>
        <begin position="1"/>
        <end position="24"/>
    </location>
</feature>
<keyword evidence="1" id="KW-0732">Signal</keyword>
<accession>A0A0D2KB50</accession>
<organism evidence="2 3">
    <name type="scientific">Monoraphidium neglectum</name>
    <dbReference type="NCBI Taxonomy" id="145388"/>
    <lineage>
        <taxon>Eukaryota</taxon>
        <taxon>Viridiplantae</taxon>
        <taxon>Chlorophyta</taxon>
        <taxon>core chlorophytes</taxon>
        <taxon>Chlorophyceae</taxon>
        <taxon>CS clade</taxon>
        <taxon>Sphaeropleales</taxon>
        <taxon>Selenastraceae</taxon>
        <taxon>Monoraphidium</taxon>
    </lineage>
</organism>
<dbReference type="EMBL" id="KK100260">
    <property type="protein sequence ID" value="KIZ07453.1"/>
    <property type="molecule type" value="Genomic_DNA"/>
</dbReference>
<evidence type="ECO:0000313" key="3">
    <source>
        <dbReference type="Proteomes" id="UP000054498"/>
    </source>
</evidence>
<reference evidence="2 3" key="1">
    <citation type="journal article" date="2013" name="BMC Genomics">
        <title>Reconstruction of the lipid metabolism for the microalga Monoraphidium neglectum from its genome sequence reveals characteristics suitable for biofuel production.</title>
        <authorList>
            <person name="Bogen C."/>
            <person name="Al-Dilaimi A."/>
            <person name="Albersmeier A."/>
            <person name="Wichmann J."/>
            <person name="Grundmann M."/>
            <person name="Rupp O."/>
            <person name="Lauersen K.J."/>
            <person name="Blifernez-Klassen O."/>
            <person name="Kalinowski J."/>
            <person name="Goesmann A."/>
            <person name="Mussgnug J.H."/>
            <person name="Kruse O."/>
        </authorList>
    </citation>
    <scope>NUCLEOTIDE SEQUENCE [LARGE SCALE GENOMIC DNA]</scope>
    <source>
        <strain evidence="2 3">SAG 48.87</strain>
    </source>
</reference>
<feature type="chain" id="PRO_5002245608" description="Apple domain-containing protein" evidence="1">
    <location>
        <begin position="25"/>
        <end position="151"/>
    </location>
</feature>
<gene>
    <name evidence="2" type="ORF">MNEG_0502</name>
</gene>
<keyword evidence="3" id="KW-1185">Reference proteome</keyword>
<name>A0A0D2KB50_9CHLO</name>
<dbReference type="KEGG" id="mng:MNEG_0502"/>
<evidence type="ECO:0000256" key="1">
    <source>
        <dbReference type="SAM" id="SignalP"/>
    </source>
</evidence>
<protein>
    <recommendedName>
        <fullName evidence="4">Apple domain-containing protein</fullName>
    </recommendedName>
</protein>